<evidence type="ECO:0000256" key="8">
    <source>
        <dbReference type="ARBA" id="ARBA00034078"/>
    </source>
</evidence>
<dbReference type="InterPro" id="IPR010241">
    <property type="entry name" value="Fd_pln"/>
</dbReference>
<dbReference type="Proteomes" id="UP000217895">
    <property type="component" value="Chromosome"/>
</dbReference>
<evidence type="ECO:0000256" key="3">
    <source>
        <dbReference type="ARBA" id="ARBA00022714"/>
    </source>
</evidence>
<dbReference type="CDD" id="cd00207">
    <property type="entry name" value="fer2"/>
    <property type="match status" value="1"/>
</dbReference>
<keyword evidence="2" id="KW-0813">Transport</keyword>
<sequence length="114" mass="12369">MILQTSLFMATYTVEISHQGQIYTIEVPDDRTILSVANDDKGLNLPVSCTAGVCTTCAALITEGTVDQTDGMGVSPDLQAQGYALLCVSYPRSNIKLETEKEETVYKKQFGQQG</sequence>
<dbReference type="Pfam" id="PF00111">
    <property type="entry name" value="Fer2"/>
    <property type="match status" value="1"/>
</dbReference>
<dbReference type="PANTHER" id="PTHR43112">
    <property type="entry name" value="FERREDOXIN"/>
    <property type="match status" value="1"/>
</dbReference>
<keyword evidence="5" id="KW-0249">Electron transport</keyword>
<dbReference type="GO" id="GO:0046872">
    <property type="term" value="F:metal ion binding"/>
    <property type="evidence" value="ECO:0007669"/>
    <property type="project" value="UniProtKB-KW"/>
</dbReference>
<keyword evidence="6" id="KW-0408">Iron</keyword>
<dbReference type="InterPro" id="IPR012675">
    <property type="entry name" value="Beta-grasp_dom_sf"/>
</dbReference>
<dbReference type="GO" id="GO:0009055">
    <property type="term" value="F:electron transfer activity"/>
    <property type="evidence" value="ECO:0007669"/>
    <property type="project" value="InterPro"/>
</dbReference>
<evidence type="ECO:0000313" key="10">
    <source>
        <dbReference type="EMBL" id="BAY55113.1"/>
    </source>
</evidence>
<reference evidence="10 11" key="1">
    <citation type="submission" date="2017-06" db="EMBL/GenBank/DDBJ databases">
        <title>Genome sequencing of cyanobaciteial culture collection at National Institute for Environmental Studies (NIES).</title>
        <authorList>
            <person name="Hirose Y."/>
            <person name="Shimura Y."/>
            <person name="Fujisawa T."/>
            <person name="Nakamura Y."/>
            <person name="Kawachi M."/>
        </authorList>
    </citation>
    <scope>NUCLEOTIDE SEQUENCE [LARGE SCALE GENOMIC DNA]</scope>
    <source>
        <strain evidence="10 11">NIES-2135</strain>
    </source>
</reference>
<proteinExistence type="inferred from homology"/>
<feature type="domain" description="2Fe-2S ferredoxin-type" evidence="9">
    <location>
        <begin position="12"/>
        <end position="103"/>
    </location>
</feature>
<keyword evidence="11" id="KW-1185">Reference proteome</keyword>
<comment type="similarity">
    <text evidence="1">Belongs to the 2Fe2S plant-type ferredoxin family.</text>
</comment>
<protein>
    <submittedName>
        <fullName evidence="10">Ferredoxin</fullName>
    </submittedName>
</protein>
<keyword evidence="3" id="KW-0001">2Fe-2S</keyword>
<dbReference type="NCBIfam" id="TIGR02008">
    <property type="entry name" value="fdx_plant"/>
    <property type="match status" value="1"/>
</dbReference>
<dbReference type="EMBL" id="AP018203">
    <property type="protein sequence ID" value="BAY55113.1"/>
    <property type="molecule type" value="Genomic_DNA"/>
</dbReference>
<gene>
    <name evidence="10" type="ORF">NIES2135_19340</name>
</gene>
<dbReference type="PROSITE" id="PS00197">
    <property type="entry name" value="2FE2S_FER_1"/>
    <property type="match status" value="1"/>
</dbReference>
<evidence type="ECO:0000256" key="1">
    <source>
        <dbReference type="ARBA" id="ARBA00007874"/>
    </source>
</evidence>
<evidence type="ECO:0000256" key="4">
    <source>
        <dbReference type="ARBA" id="ARBA00022723"/>
    </source>
</evidence>
<organism evidence="10 11">
    <name type="scientific">Leptolyngbya boryana NIES-2135</name>
    <dbReference type="NCBI Taxonomy" id="1973484"/>
    <lineage>
        <taxon>Bacteria</taxon>
        <taxon>Bacillati</taxon>
        <taxon>Cyanobacteriota</taxon>
        <taxon>Cyanophyceae</taxon>
        <taxon>Leptolyngbyales</taxon>
        <taxon>Leptolyngbyaceae</taxon>
        <taxon>Leptolyngbya group</taxon>
        <taxon>Leptolyngbya</taxon>
    </lineage>
</organism>
<name>A0A1Z4JEN1_LEPBY</name>
<dbReference type="InterPro" id="IPR006058">
    <property type="entry name" value="2Fe2S_fd_BS"/>
</dbReference>
<evidence type="ECO:0000256" key="2">
    <source>
        <dbReference type="ARBA" id="ARBA00022448"/>
    </source>
</evidence>
<dbReference type="SUPFAM" id="SSF54292">
    <property type="entry name" value="2Fe-2S ferredoxin-like"/>
    <property type="match status" value="1"/>
</dbReference>
<evidence type="ECO:0000256" key="5">
    <source>
        <dbReference type="ARBA" id="ARBA00022982"/>
    </source>
</evidence>
<dbReference type="InterPro" id="IPR036010">
    <property type="entry name" value="2Fe-2S_ferredoxin-like_sf"/>
</dbReference>
<evidence type="ECO:0000313" key="11">
    <source>
        <dbReference type="Proteomes" id="UP000217895"/>
    </source>
</evidence>
<dbReference type="GO" id="GO:0022900">
    <property type="term" value="P:electron transport chain"/>
    <property type="evidence" value="ECO:0007669"/>
    <property type="project" value="InterPro"/>
</dbReference>
<evidence type="ECO:0000259" key="9">
    <source>
        <dbReference type="PROSITE" id="PS51085"/>
    </source>
</evidence>
<dbReference type="PANTHER" id="PTHR43112:SF10">
    <property type="entry name" value="FERREDOXIN C 2, CHLOROPLASTIC"/>
    <property type="match status" value="1"/>
</dbReference>
<keyword evidence="4" id="KW-0479">Metal-binding</keyword>
<dbReference type="InterPro" id="IPR001041">
    <property type="entry name" value="2Fe-2S_ferredoxin-type"/>
</dbReference>
<dbReference type="PROSITE" id="PS51085">
    <property type="entry name" value="2FE2S_FER_2"/>
    <property type="match status" value="1"/>
</dbReference>
<evidence type="ECO:0000256" key="6">
    <source>
        <dbReference type="ARBA" id="ARBA00023004"/>
    </source>
</evidence>
<dbReference type="GO" id="GO:0051537">
    <property type="term" value="F:2 iron, 2 sulfur cluster binding"/>
    <property type="evidence" value="ECO:0007669"/>
    <property type="project" value="UniProtKB-KW"/>
</dbReference>
<evidence type="ECO:0000256" key="7">
    <source>
        <dbReference type="ARBA" id="ARBA00023014"/>
    </source>
</evidence>
<comment type="cofactor">
    <cofactor evidence="8">
        <name>[2Fe-2S] cluster</name>
        <dbReference type="ChEBI" id="CHEBI:190135"/>
    </cofactor>
</comment>
<dbReference type="AlphaFoldDB" id="A0A1Z4JEN1"/>
<accession>A0A1Z4JEN1</accession>
<keyword evidence="7" id="KW-0411">Iron-sulfur</keyword>
<dbReference type="Gene3D" id="3.10.20.30">
    <property type="match status" value="1"/>
</dbReference>